<gene>
    <name evidence="2" type="ORF">GALMADRAFT_282130</name>
</gene>
<evidence type="ECO:0000313" key="2">
    <source>
        <dbReference type="EMBL" id="KDR70657.1"/>
    </source>
</evidence>
<proteinExistence type="predicted"/>
<sequence length="150" mass="15576">MHFTALFTTLLVAIGTQVAANPVAPAPAADPDYLISIDQFKYWLATTDANITYIGKPVNPLTPRSALATMVTYCSNRSFSICGGPCTVYNGGATCLHAPNTNCLAATHNIAFCSGDNCDGGCNPLATCGVKLDNGFCYTPGTNSIIVSTA</sequence>
<evidence type="ECO:0000313" key="3">
    <source>
        <dbReference type="Proteomes" id="UP000027222"/>
    </source>
</evidence>
<reference evidence="3" key="1">
    <citation type="journal article" date="2014" name="Proc. Natl. Acad. Sci. U.S.A.">
        <title>Extensive sampling of basidiomycete genomes demonstrates inadequacy of the white-rot/brown-rot paradigm for wood decay fungi.</title>
        <authorList>
            <person name="Riley R."/>
            <person name="Salamov A.A."/>
            <person name="Brown D.W."/>
            <person name="Nagy L.G."/>
            <person name="Floudas D."/>
            <person name="Held B.W."/>
            <person name="Levasseur A."/>
            <person name="Lombard V."/>
            <person name="Morin E."/>
            <person name="Otillar R."/>
            <person name="Lindquist E.A."/>
            <person name="Sun H."/>
            <person name="LaButti K.M."/>
            <person name="Schmutz J."/>
            <person name="Jabbour D."/>
            <person name="Luo H."/>
            <person name="Baker S.E."/>
            <person name="Pisabarro A.G."/>
            <person name="Walton J.D."/>
            <person name="Blanchette R.A."/>
            <person name="Henrissat B."/>
            <person name="Martin F."/>
            <person name="Cullen D."/>
            <person name="Hibbett D.S."/>
            <person name="Grigoriev I.V."/>
        </authorList>
    </citation>
    <scope>NUCLEOTIDE SEQUENCE [LARGE SCALE GENOMIC DNA]</scope>
    <source>
        <strain evidence="3">CBS 339.88</strain>
    </source>
</reference>
<dbReference type="HOGENOM" id="CLU_143024_0_0_1"/>
<dbReference type="Proteomes" id="UP000027222">
    <property type="component" value="Unassembled WGS sequence"/>
</dbReference>
<keyword evidence="3" id="KW-1185">Reference proteome</keyword>
<name>A0A067SKV3_GALM3</name>
<protein>
    <submittedName>
        <fullName evidence="2">Uncharacterized protein</fullName>
    </submittedName>
</protein>
<accession>A0A067SKV3</accession>
<feature type="signal peptide" evidence="1">
    <location>
        <begin position="1"/>
        <end position="20"/>
    </location>
</feature>
<feature type="chain" id="PRO_5001645950" evidence="1">
    <location>
        <begin position="21"/>
        <end position="150"/>
    </location>
</feature>
<organism evidence="2 3">
    <name type="scientific">Galerina marginata (strain CBS 339.88)</name>
    <dbReference type="NCBI Taxonomy" id="685588"/>
    <lineage>
        <taxon>Eukaryota</taxon>
        <taxon>Fungi</taxon>
        <taxon>Dikarya</taxon>
        <taxon>Basidiomycota</taxon>
        <taxon>Agaricomycotina</taxon>
        <taxon>Agaricomycetes</taxon>
        <taxon>Agaricomycetidae</taxon>
        <taxon>Agaricales</taxon>
        <taxon>Agaricineae</taxon>
        <taxon>Strophariaceae</taxon>
        <taxon>Galerina</taxon>
    </lineage>
</organism>
<evidence type="ECO:0000256" key="1">
    <source>
        <dbReference type="SAM" id="SignalP"/>
    </source>
</evidence>
<dbReference type="EMBL" id="KL142396">
    <property type="protein sequence ID" value="KDR70657.1"/>
    <property type="molecule type" value="Genomic_DNA"/>
</dbReference>
<dbReference type="AlphaFoldDB" id="A0A067SKV3"/>
<keyword evidence="1" id="KW-0732">Signal</keyword>
<dbReference type="OrthoDB" id="2985022at2759"/>